<reference evidence="4" key="1">
    <citation type="journal article" date="2019" name="Int. J. Syst. Evol. Microbiol.">
        <title>The Global Catalogue of Microorganisms (GCM) 10K type strain sequencing project: providing services to taxonomists for standard genome sequencing and annotation.</title>
        <authorList>
            <consortium name="The Broad Institute Genomics Platform"/>
            <consortium name="The Broad Institute Genome Sequencing Center for Infectious Disease"/>
            <person name="Wu L."/>
            <person name="Ma J."/>
        </authorList>
    </citation>
    <scope>NUCLEOTIDE SEQUENCE [LARGE SCALE GENOMIC DNA]</scope>
    <source>
        <strain evidence="4">CCM 7526</strain>
    </source>
</reference>
<feature type="domain" description="CHAT" evidence="2">
    <location>
        <begin position="749"/>
        <end position="1005"/>
    </location>
</feature>
<organism evidence="3 4">
    <name type="scientific">Actinoplanes sichuanensis</name>
    <dbReference type="NCBI Taxonomy" id="512349"/>
    <lineage>
        <taxon>Bacteria</taxon>
        <taxon>Bacillati</taxon>
        <taxon>Actinomycetota</taxon>
        <taxon>Actinomycetes</taxon>
        <taxon>Micromonosporales</taxon>
        <taxon>Micromonosporaceae</taxon>
        <taxon>Actinoplanes</taxon>
    </lineage>
</organism>
<feature type="region of interest" description="Disordered" evidence="1">
    <location>
        <begin position="52"/>
        <end position="72"/>
    </location>
</feature>
<feature type="compositionally biased region" description="Acidic residues" evidence="1">
    <location>
        <begin position="52"/>
        <end position="63"/>
    </location>
</feature>
<gene>
    <name evidence="3" type="ORF">ACFQ5G_44305</name>
</gene>
<name>A0ABW4AP33_9ACTN</name>
<dbReference type="RefSeq" id="WP_317796177.1">
    <property type="nucleotide sequence ID" value="NZ_AP028461.1"/>
</dbReference>
<dbReference type="InterPro" id="IPR024983">
    <property type="entry name" value="CHAT_dom"/>
</dbReference>
<protein>
    <submittedName>
        <fullName evidence="3">CHAT domain-containing protein</fullName>
    </submittedName>
</protein>
<evidence type="ECO:0000313" key="4">
    <source>
        <dbReference type="Proteomes" id="UP001597183"/>
    </source>
</evidence>
<proteinExistence type="predicted"/>
<evidence type="ECO:0000256" key="1">
    <source>
        <dbReference type="SAM" id="MobiDB-lite"/>
    </source>
</evidence>
<dbReference type="EMBL" id="JBHTMK010000055">
    <property type="protein sequence ID" value="MFD1372391.1"/>
    <property type="molecule type" value="Genomic_DNA"/>
</dbReference>
<sequence length="1023" mass="108688">MFRFWAAAGHPGGVWDTFDGLVVDGESTVHIVHVLGARAVVAYARATLSAVDDESREEADTEPLPDGSLPNAAPVSALDVDFPFYHLTGLSSGDLAVSGRLILRTDEAGRIAVTFAVKDAAASTLIIWNPQGLNRAETVVGSRIVITGRGDDVPDHRVDGRRIRIDEAMLDVDFEPGEHRVSGVLELGADLRVTFVGTLRGRTVQRLREQIARPDAVGRWAPVIGSGGAVTVPSAAGCSSSCAGPRLVVLDSGAAVRLVPGLDLLAGVDRVDGEVAFRAWRRESEPYRLPSMTVDDRESLRFLAQDLAIAGRQAEAAPLMARAAELINEAVEAGTATGPTGTEPDLISLTLLLNHQVRVAFEMRDYPALLTHLRSAVVLRRRLSSDVMVRNLIRPIADTLGQVSGVLEGFTSYIAAAEEHAPDTLTAAFRTLRVALHESLGVLAELIRLSNILVAGPTGADAAAVTALAEGLEQATGTLHALVAAATVGGAEAVAVVPHLVVARDGMIATFAGGVHPQSPVDEIEAAEARFLDAVHRDAGAVPGLAQLLRSQMETGVAINSAAAQIAESKRYLDKADPLAALTSRRGSNRDGAARLSGYVEQWRGRLDQDRDRILAVEHALDFYDALVGLLLDLDAVDEALVAAELARARATADLLGPLDAPTPVPSVEEIRAVVARLGHSVVEYFVRPDELVAWVIRPDGDIRCMRHPVATSTLNDAVADLDRLIEERSSGTADQLTGIETAITGRLAWIAEHVWWPLLPLSAGDAPITVVPHLFLLRVPFAALPDRSGVPLIRQRALTFLPALSPADRLLDRQRPDLRAGGLLALVDPEPMPLPGLNPLTRTRNHVGDVAALFAGSDRDIRIGAEATFEALRRAGPAAGVVLLATHAEAADSLSPAVESYIALAPTATHDGLLRLDDVTGLGLDAPLLVLSACHSGAGRVTGDGVLGMSRAFLVEGASALFLTMYRAEEEAALTMVYRFLELWRHGERTDEAFRTALCDLMTDFAGDSAMSLPFMLYGTGD</sequence>
<evidence type="ECO:0000259" key="2">
    <source>
        <dbReference type="Pfam" id="PF12770"/>
    </source>
</evidence>
<evidence type="ECO:0000313" key="3">
    <source>
        <dbReference type="EMBL" id="MFD1372391.1"/>
    </source>
</evidence>
<accession>A0ABW4AP33</accession>
<comment type="caution">
    <text evidence="3">The sequence shown here is derived from an EMBL/GenBank/DDBJ whole genome shotgun (WGS) entry which is preliminary data.</text>
</comment>
<dbReference type="Proteomes" id="UP001597183">
    <property type="component" value="Unassembled WGS sequence"/>
</dbReference>
<dbReference type="Pfam" id="PF12770">
    <property type="entry name" value="CHAT"/>
    <property type="match status" value="1"/>
</dbReference>
<keyword evidence="4" id="KW-1185">Reference proteome</keyword>